<keyword evidence="6" id="KW-0547">Nucleotide-binding</keyword>
<keyword evidence="10" id="KW-0636">Prenylation</keyword>
<dbReference type="InterPro" id="IPR001806">
    <property type="entry name" value="Small_GTPase"/>
</dbReference>
<feature type="region of interest" description="Disordered" evidence="13">
    <location>
        <begin position="819"/>
        <end position="844"/>
    </location>
</feature>
<evidence type="ECO:0000256" key="1">
    <source>
        <dbReference type="ARBA" id="ARBA00004342"/>
    </source>
</evidence>
<feature type="region of interest" description="Disordered" evidence="13">
    <location>
        <begin position="688"/>
        <end position="707"/>
    </location>
</feature>
<dbReference type="GO" id="GO:0005886">
    <property type="term" value="C:plasma membrane"/>
    <property type="evidence" value="ECO:0007669"/>
    <property type="project" value="UniProtKB-SubCell"/>
</dbReference>
<evidence type="ECO:0000256" key="2">
    <source>
        <dbReference type="ARBA" id="ARBA00008112"/>
    </source>
</evidence>
<comment type="caution">
    <text evidence="14">The sequence shown here is derived from an EMBL/GenBank/DDBJ whole genome shotgun (WGS) entry which is preliminary data.</text>
</comment>
<dbReference type="PANTHER" id="PTHR24072">
    <property type="entry name" value="RHO FAMILY GTPASE"/>
    <property type="match status" value="1"/>
</dbReference>
<dbReference type="GO" id="GO:0051286">
    <property type="term" value="C:cell tip"/>
    <property type="evidence" value="ECO:0007669"/>
    <property type="project" value="UniProtKB-ARBA"/>
</dbReference>
<evidence type="ECO:0000313" key="15">
    <source>
        <dbReference type="Proteomes" id="UP000596902"/>
    </source>
</evidence>
<dbReference type="SMART" id="SM00173">
    <property type="entry name" value="RAS"/>
    <property type="match status" value="1"/>
</dbReference>
<evidence type="ECO:0000256" key="11">
    <source>
        <dbReference type="ARBA" id="ARBA00023306"/>
    </source>
</evidence>
<feature type="region of interest" description="Disordered" evidence="13">
    <location>
        <begin position="776"/>
        <end position="806"/>
    </location>
</feature>
<evidence type="ECO:0000256" key="13">
    <source>
        <dbReference type="SAM" id="MobiDB-lite"/>
    </source>
</evidence>
<dbReference type="FunFam" id="3.40.50.300:FF:000236">
    <property type="entry name" value="Cell division control protein 42"/>
    <property type="match status" value="1"/>
</dbReference>
<feature type="compositionally biased region" description="Polar residues" evidence="13">
    <location>
        <begin position="1105"/>
        <end position="1119"/>
    </location>
</feature>
<feature type="compositionally biased region" description="Low complexity" evidence="13">
    <location>
        <begin position="830"/>
        <end position="841"/>
    </location>
</feature>
<dbReference type="GO" id="GO:0005525">
    <property type="term" value="F:GTP binding"/>
    <property type="evidence" value="ECO:0007669"/>
    <property type="project" value="UniProtKB-KW"/>
</dbReference>
<evidence type="ECO:0000256" key="10">
    <source>
        <dbReference type="ARBA" id="ARBA00023289"/>
    </source>
</evidence>
<keyword evidence="11" id="KW-0131">Cell cycle</keyword>
<evidence type="ECO:0000256" key="5">
    <source>
        <dbReference type="ARBA" id="ARBA00022618"/>
    </source>
</evidence>
<dbReference type="GO" id="GO:0003924">
    <property type="term" value="F:GTPase activity"/>
    <property type="evidence" value="ECO:0007669"/>
    <property type="project" value="InterPro"/>
</dbReference>
<gene>
    <name evidence="14" type="ORF">GT037_004626</name>
</gene>
<feature type="region of interest" description="Disordered" evidence="13">
    <location>
        <begin position="1043"/>
        <end position="1076"/>
    </location>
</feature>
<evidence type="ECO:0000256" key="8">
    <source>
        <dbReference type="ARBA" id="ARBA00023136"/>
    </source>
</evidence>
<sequence length="1177" mass="130137">MVVATIKCVVVGDGAVGKTCLLISYTTNKFPSEYVPTVFDNYAVTVMIGDEPYTLGLFDTAGQEDYDRLRPLSYPQTDVFLVCFSVTSPASFENVREKWFPEVHHHCPGVPCLIVGTQVDLREDAAVKDKLSKQRMAPVKKEDGEKMARELGAVKLSWQHLNHQQQRKRAARGRRAKNVLSSEMLDRPLRSYDRMLGALAIRAFHTVELLPTRVVTSKPFHPLNFHQFGAHHTLGRRIETMSHRNVDDRKRPPPIVIPSSLPPPRPPPDAAPSNQQKQQHTRNASTSIKSQRSTSTTPLLSPVESHHPASGSSRSRNAMATFTNLIDQARVSSPRKSEHGSWAGSNVGSAARSRQSGRSQYDAVAAQARLEALDEETARGKMESRAEKSLFKLTGQIPPTPTADSADEDDVYIRTQDLRQQCRIANGEQQPDRDEPPKSPKKKLFQNLRNTFSKSSSAAPPPAMPNKAAQILGTAARQARVIPVRPIKPARLIETTPTRAPRSETANSLPPKIANPDSYAHRHHNGSSRRNRSSGRGSSAKGGPKKQSSDIESAPRAPEVSDSLESLDPPPPPAKDTPPAGQRPASPLRRAVPLRDLRESYSTFTNGIGVVRFPDFDLSPSSSTGILPEDGGTSPTKFLPYTAEEYSKLIGGEAMQWPYSDCNGSPSKIGVKSLTPLTSENLVLQLPHPDRRSEERTSAMLDDDNNNNVDAYSPLHPRFYSPTHLSARGFAEGETPSKNSDNTRLLYSLPGRSLSVLHLREESNDGSIKMIFQGDRQDIDPQSPTAHEIDENEQRSQTGDKRSDVGITTRVMQELRIGEKNGNLAQKNGDSSQIQPDQSSSRLTDMLNTVGPGRSESHGEFQPYCPSAVPSPLHKVPGPQISAQLMIPSGRSCNAFPPLFPPKTIDDHFFMTNEHLDVVGKTTWDLLETFNEKQKSTSNARQEEILALVSTRFEQISSQLVAVKDSAKRIDDCIVDNQQNVHASINSISDCVKETIPKAFAEQDKKMTSMEAELREMKQIIQALQKSVEQKATEAKALQQYTPTGQGNAASISQAPFPSHNPRSQHSFQSYYGGNSEVIRDGHSVLPHNMVSPQDNHDDPRFGYQANNQWTTRPAYSNRNTKEDRTSYPTNPYHNMAGQYNNGYDGSYSSYAYPPHSLSPPDQHFTFNNQGNQGQTK</sequence>
<feature type="compositionally biased region" description="Basic and acidic residues" evidence="13">
    <location>
        <begin position="688"/>
        <end position="697"/>
    </location>
</feature>
<feature type="compositionally biased region" description="Basic and acidic residues" evidence="13">
    <location>
        <begin position="242"/>
        <end position="251"/>
    </location>
</feature>
<dbReference type="Pfam" id="PF00071">
    <property type="entry name" value="Ras"/>
    <property type="match status" value="1"/>
</dbReference>
<protein>
    <submittedName>
        <fullName evidence="14">Uncharacterized protein</fullName>
    </submittedName>
</protein>
<dbReference type="AlphaFoldDB" id="A0A8H7EFC7"/>
<feature type="region of interest" description="Disordered" evidence="13">
    <location>
        <begin position="612"/>
        <end position="634"/>
    </location>
</feature>
<feature type="compositionally biased region" description="Polar residues" evidence="13">
    <location>
        <begin position="273"/>
        <end position="299"/>
    </location>
</feature>
<keyword evidence="4" id="KW-0488">Methylation</keyword>
<feature type="compositionally biased region" description="Low complexity" evidence="13">
    <location>
        <begin position="348"/>
        <end position="360"/>
    </location>
</feature>
<dbReference type="SUPFAM" id="SSF52540">
    <property type="entry name" value="P-loop containing nucleoside triphosphate hydrolases"/>
    <property type="match status" value="1"/>
</dbReference>
<dbReference type="Proteomes" id="UP000596902">
    <property type="component" value="Unassembled WGS sequence"/>
</dbReference>
<dbReference type="RefSeq" id="XP_038787945.1">
    <property type="nucleotide sequence ID" value="XM_038929673.1"/>
</dbReference>
<dbReference type="Gene3D" id="3.40.50.300">
    <property type="entry name" value="P-loop containing nucleotide triphosphate hydrolases"/>
    <property type="match status" value="1"/>
</dbReference>
<evidence type="ECO:0000256" key="9">
    <source>
        <dbReference type="ARBA" id="ARBA00023288"/>
    </source>
</evidence>
<dbReference type="PROSITE" id="PS51420">
    <property type="entry name" value="RHO"/>
    <property type="match status" value="1"/>
</dbReference>
<keyword evidence="12" id="KW-0175">Coiled coil</keyword>
<feature type="region of interest" description="Disordered" evidence="13">
    <location>
        <begin position="330"/>
        <end position="362"/>
    </location>
</feature>
<dbReference type="InterPro" id="IPR027417">
    <property type="entry name" value="P-loop_NTPase"/>
</dbReference>
<dbReference type="GeneID" id="62202851"/>
<feature type="region of interest" description="Disordered" evidence="13">
    <location>
        <begin position="490"/>
        <end position="594"/>
    </location>
</feature>
<feature type="compositionally biased region" description="Basic residues" evidence="13">
    <location>
        <begin position="521"/>
        <end position="533"/>
    </location>
</feature>
<dbReference type="GO" id="GO:0030010">
    <property type="term" value="P:establishment of cell polarity"/>
    <property type="evidence" value="ECO:0007669"/>
    <property type="project" value="UniProtKB-ARBA"/>
</dbReference>
<reference evidence="14" key="2">
    <citation type="submission" date="2020-08" db="EMBL/GenBank/DDBJ databases">
        <title>Draft Genome Sequence of Cumin Blight Pathogen Alternaria burnsii.</title>
        <authorList>
            <person name="Feng Z."/>
        </authorList>
    </citation>
    <scope>NUCLEOTIDE SEQUENCE</scope>
    <source>
        <strain evidence="14">CBS107.38</strain>
    </source>
</reference>
<accession>A0A8H7EFC7</accession>
<evidence type="ECO:0000313" key="14">
    <source>
        <dbReference type="EMBL" id="KAF7677767.1"/>
    </source>
</evidence>
<dbReference type="PROSITE" id="PS51419">
    <property type="entry name" value="RAB"/>
    <property type="match status" value="1"/>
</dbReference>
<feature type="compositionally biased region" description="Basic and acidic residues" evidence="13">
    <location>
        <begin position="787"/>
        <end position="804"/>
    </location>
</feature>
<feature type="region of interest" description="Disordered" evidence="13">
    <location>
        <begin position="1092"/>
        <end position="1139"/>
    </location>
</feature>
<dbReference type="PRINTS" id="PR00449">
    <property type="entry name" value="RASTRNSFRMNG"/>
</dbReference>
<keyword evidence="8" id="KW-0472">Membrane</keyword>
<keyword evidence="7" id="KW-0342">GTP-binding</keyword>
<dbReference type="GO" id="GO:0051301">
    <property type="term" value="P:cell division"/>
    <property type="evidence" value="ECO:0007669"/>
    <property type="project" value="UniProtKB-KW"/>
</dbReference>
<dbReference type="PROSITE" id="PS51421">
    <property type="entry name" value="RAS"/>
    <property type="match status" value="1"/>
</dbReference>
<evidence type="ECO:0000256" key="7">
    <source>
        <dbReference type="ARBA" id="ARBA00023134"/>
    </source>
</evidence>
<feature type="compositionally biased region" description="Pro residues" evidence="13">
    <location>
        <begin position="253"/>
        <end position="270"/>
    </location>
</feature>
<dbReference type="GO" id="GO:0030427">
    <property type="term" value="C:site of polarized growth"/>
    <property type="evidence" value="ECO:0007669"/>
    <property type="project" value="UniProtKB-ARBA"/>
</dbReference>
<dbReference type="InterPro" id="IPR005225">
    <property type="entry name" value="Small_GTP-bd"/>
</dbReference>
<evidence type="ECO:0000256" key="3">
    <source>
        <dbReference type="ARBA" id="ARBA00022475"/>
    </source>
</evidence>
<comment type="similarity">
    <text evidence="2">Belongs to the small GTPase superfamily. Rho family. CDC42 subfamily.</text>
</comment>
<proteinExistence type="inferred from homology"/>
<feature type="region of interest" description="Disordered" evidence="13">
    <location>
        <begin position="375"/>
        <end position="409"/>
    </location>
</feature>
<name>A0A8H7EFC7_9PLEO</name>
<keyword evidence="5" id="KW-0132">Cell division</keyword>
<dbReference type="GO" id="GO:0012505">
    <property type="term" value="C:endomembrane system"/>
    <property type="evidence" value="ECO:0007669"/>
    <property type="project" value="UniProtKB-ARBA"/>
</dbReference>
<feature type="region of interest" description="Disordered" evidence="13">
    <location>
        <begin position="242"/>
        <end position="317"/>
    </location>
</feature>
<feature type="compositionally biased region" description="Basic and acidic residues" evidence="13">
    <location>
        <begin position="376"/>
        <end position="390"/>
    </location>
</feature>
<feature type="compositionally biased region" description="Polar residues" evidence="13">
    <location>
        <begin position="1165"/>
        <end position="1177"/>
    </location>
</feature>
<reference evidence="14" key="1">
    <citation type="submission" date="2020-01" db="EMBL/GenBank/DDBJ databases">
        <authorList>
            <person name="Feng Z.H.Z."/>
        </authorList>
    </citation>
    <scope>NUCLEOTIDE SEQUENCE</scope>
    <source>
        <strain evidence="14">CBS107.38</strain>
    </source>
</reference>
<dbReference type="SMART" id="SM00174">
    <property type="entry name" value="RHO"/>
    <property type="match status" value="1"/>
</dbReference>
<dbReference type="NCBIfam" id="TIGR00231">
    <property type="entry name" value="small_GTP"/>
    <property type="match status" value="1"/>
</dbReference>
<evidence type="ECO:0000256" key="12">
    <source>
        <dbReference type="SAM" id="Coils"/>
    </source>
</evidence>
<dbReference type="EMBL" id="JAAABM010000005">
    <property type="protein sequence ID" value="KAF7677767.1"/>
    <property type="molecule type" value="Genomic_DNA"/>
</dbReference>
<dbReference type="InterPro" id="IPR003578">
    <property type="entry name" value="Small_GTPase_Rho"/>
</dbReference>
<organism evidence="14 15">
    <name type="scientific">Alternaria burnsii</name>
    <dbReference type="NCBI Taxonomy" id="1187904"/>
    <lineage>
        <taxon>Eukaryota</taxon>
        <taxon>Fungi</taxon>
        <taxon>Dikarya</taxon>
        <taxon>Ascomycota</taxon>
        <taxon>Pezizomycotina</taxon>
        <taxon>Dothideomycetes</taxon>
        <taxon>Pleosporomycetidae</taxon>
        <taxon>Pleosporales</taxon>
        <taxon>Pleosporineae</taxon>
        <taxon>Pleosporaceae</taxon>
        <taxon>Alternaria</taxon>
        <taxon>Alternaria sect. Alternaria</taxon>
    </lineage>
</organism>
<feature type="compositionally biased region" description="Polar residues" evidence="13">
    <location>
        <begin position="1043"/>
        <end position="1073"/>
    </location>
</feature>
<evidence type="ECO:0000256" key="6">
    <source>
        <dbReference type="ARBA" id="ARBA00022741"/>
    </source>
</evidence>
<keyword evidence="15" id="KW-1185">Reference proteome</keyword>
<feature type="region of interest" description="Disordered" evidence="13">
    <location>
        <begin position="1151"/>
        <end position="1177"/>
    </location>
</feature>
<feature type="coiled-coil region" evidence="12">
    <location>
        <begin position="1000"/>
        <end position="1041"/>
    </location>
</feature>
<evidence type="ECO:0000256" key="4">
    <source>
        <dbReference type="ARBA" id="ARBA00022481"/>
    </source>
</evidence>
<comment type="subcellular location">
    <subcellularLocation>
        <location evidence="1">Cell membrane</location>
        <topology evidence="1">Lipid-anchor</topology>
        <orientation evidence="1">Cytoplasmic side</orientation>
    </subcellularLocation>
</comment>
<dbReference type="GO" id="GO:0005938">
    <property type="term" value="C:cell cortex"/>
    <property type="evidence" value="ECO:0007669"/>
    <property type="project" value="UniProtKB-ARBA"/>
</dbReference>
<dbReference type="GO" id="GO:0007264">
    <property type="term" value="P:small GTPase-mediated signal transduction"/>
    <property type="evidence" value="ECO:0007669"/>
    <property type="project" value="InterPro"/>
</dbReference>
<keyword evidence="3" id="KW-1003">Cell membrane</keyword>
<dbReference type="SMART" id="SM00175">
    <property type="entry name" value="RAB"/>
    <property type="match status" value="1"/>
</dbReference>
<keyword evidence="9" id="KW-0449">Lipoprotein</keyword>